<comment type="caution">
    <text evidence="1">The sequence shown here is derived from an EMBL/GenBank/DDBJ whole genome shotgun (WGS) entry which is preliminary data.</text>
</comment>
<name>A0A1F6VLC7_9PROT</name>
<reference evidence="1 2" key="1">
    <citation type="journal article" date="2016" name="Nat. Commun.">
        <title>Thousands of microbial genomes shed light on interconnected biogeochemical processes in an aquifer system.</title>
        <authorList>
            <person name="Anantharaman K."/>
            <person name="Brown C.T."/>
            <person name="Hug L.A."/>
            <person name="Sharon I."/>
            <person name="Castelle C.J."/>
            <person name="Probst A.J."/>
            <person name="Thomas B.C."/>
            <person name="Singh A."/>
            <person name="Wilkins M.J."/>
            <person name="Karaoz U."/>
            <person name="Brodie E.L."/>
            <person name="Williams K.H."/>
            <person name="Hubbard S.S."/>
            <person name="Banfield J.F."/>
        </authorList>
    </citation>
    <scope>NUCLEOTIDE SEQUENCE [LARGE SCALE GENOMIC DNA]</scope>
</reference>
<dbReference type="InterPro" id="IPR029052">
    <property type="entry name" value="Metallo-depent_PP-like"/>
</dbReference>
<dbReference type="EMBL" id="MFSP01000001">
    <property type="protein sequence ID" value="OGI70460.1"/>
    <property type="molecule type" value="Genomic_DNA"/>
</dbReference>
<protein>
    <recommendedName>
        <fullName evidence="3">Calcineurin-like phosphoesterase domain-containing protein</fullName>
    </recommendedName>
</protein>
<dbReference type="Gene3D" id="3.60.21.10">
    <property type="match status" value="1"/>
</dbReference>
<proteinExistence type="predicted"/>
<feature type="non-terminal residue" evidence="1">
    <location>
        <position position="1"/>
    </location>
</feature>
<sequence length="276" mass="30454">GGLYGNTLALDRIMEMARTEPAKVDVVFNGDFNWFNIDPASFAKINVTVLHHIATRGNVETELAHDDDTDGCGCAYPDWVADDVVNKSNQIMRSLRDTAMEHGVLRQRLAALPMHLVAQVGGTKIAIVHGDAETLAGWSFAHEALSALTDDSNLRHYFEAADVPLFASTHTCLPVVKSVELRDGPGAIVNNGAAGMPNLKRTTFGLVTRIATHPRPHASAFNLRLRGLHIDLLKVEFDQRRWFDQFENNWPAMSPAHLSYFDRVVNGPDFTGPLFV</sequence>
<organism evidence="1 2">
    <name type="scientific">Candidatus Muproteobacteria bacterium RBG_16_60_9</name>
    <dbReference type="NCBI Taxonomy" id="1817755"/>
    <lineage>
        <taxon>Bacteria</taxon>
        <taxon>Pseudomonadati</taxon>
        <taxon>Pseudomonadota</taxon>
        <taxon>Candidatus Muproteobacteria</taxon>
    </lineage>
</organism>
<accession>A0A1F6VLC7</accession>
<gene>
    <name evidence="1" type="ORF">A2W18_10335</name>
</gene>
<dbReference type="AlphaFoldDB" id="A0A1F6VLC7"/>
<dbReference type="SUPFAM" id="SSF56300">
    <property type="entry name" value="Metallo-dependent phosphatases"/>
    <property type="match status" value="1"/>
</dbReference>
<evidence type="ECO:0008006" key="3">
    <source>
        <dbReference type="Google" id="ProtNLM"/>
    </source>
</evidence>
<evidence type="ECO:0000313" key="2">
    <source>
        <dbReference type="Proteomes" id="UP000179076"/>
    </source>
</evidence>
<evidence type="ECO:0000313" key="1">
    <source>
        <dbReference type="EMBL" id="OGI70460.1"/>
    </source>
</evidence>
<dbReference type="Proteomes" id="UP000179076">
    <property type="component" value="Unassembled WGS sequence"/>
</dbReference>